<gene>
    <name evidence="1" type="ORF">EXE30_11345</name>
</gene>
<protein>
    <submittedName>
        <fullName evidence="1">Uncharacterized protein</fullName>
    </submittedName>
</protein>
<dbReference type="Proteomes" id="UP000292110">
    <property type="component" value="Unassembled WGS sequence"/>
</dbReference>
<evidence type="ECO:0000313" key="1">
    <source>
        <dbReference type="EMBL" id="RZF51165.1"/>
    </source>
</evidence>
<accession>A0A4Q6XA05</accession>
<sequence length="72" mass="8053">MDKYIINKNAQPNGDHEVHNVTRGCNYLPNLENQIALGNFSTCQQAVAQAKSNWPNNRINGCYWCATACHTS</sequence>
<organism evidence="1 2">
    <name type="scientific">Acinetobacter halotolerans</name>
    <dbReference type="NCBI Taxonomy" id="1752076"/>
    <lineage>
        <taxon>Bacteria</taxon>
        <taxon>Pseudomonadati</taxon>
        <taxon>Pseudomonadota</taxon>
        <taxon>Gammaproteobacteria</taxon>
        <taxon>Moraxellales</taxon>
        <taxon>Moraxellaceae</taxon>
        <taxon>Acinetobacter</taxon>
    </lineage>
</organism>
<dbReference type="RefSeq" id="WP_121930403.1">
    <property type="nucleotide sequence ID" value="NZ_SGIM01000009.1"/>
</dbReference>
<comment type="caution">
    <text evidence="1">The sequence shown here is derived from an EMBL/GenBank/DDBJ whole genome shotgun (WGS) entry which is preliminary data.</text>
</comment>
<name>A0A4Q6XA05_9GAMM</name>
<keyword evidence="2" id="KW-1185">Reference proteome</keyword>
<proteinExistence type="predicted"/>
<evidence type="ECO:0000313" key="2">
    <source>
        <dbReference type="Proteomes" id="UP000292110"/>
    </source>
</evidence>
<dbReference type="AlphaFoldDB" id="A0A4Q6XA05"/>
<dbReference type="EMBL" id="SGIM01000009">
    <property type="protein sequence ID" value="RZF51165.1"/>
    <property type="molecule type" value="Genomic_DNA"/>
</dbReference>
<reference evidence="1 2" key="1">
    <citation type="submission" date="2019-02" db="EMBL/GenBank/DDBJ databases">
        <title>The draft genome of Acinetobacter halotolerans strain JCM 31009.</title>
        <authorList>
            <person name="Qin J."/>
            <person name="Feng Y."/>
            <person name="Nemec A."/>
            <person name="Zong Z."/>
        </authorList>
    </citation>
    <scope>NUCLEOTIDE SEQUENCE [LARGE SCALE GENOMIC DNA]</scope>
    <source>
        <strain evidence="1 2">JCM 31009</strain>
    </source>
</reference>